<accession>A0A9P3PDT2</accession>
<evidence type="ECO:0000256" key="8">
    <source>
        <dbReference type="ARBA" id="ARBA00022927"/>
    </source>
</evidence>
<name>A0A9P3PDT2_LYOSH</name>
<comment type="caution">
    <text evidence="14">The sequence shown here is derived from an EMBL/GenBank/DDBJ whole genome shotgun (WGS) entry which is preliminary data.</text>
</comment>
<dbReference type="GO" id="GO:0003400">
    <property type="term" value="P:regulation of COPII vesicle coating"/>
    <property type="evidence" value="ECO:0007669"/>
    <property type="project" value="TreeGrafter"/>
</dbReference>
<evidence type="ECO:0000313" key="15">
    <source>
        <dbReference type="Proteomes" id="UP001063166"/>
    </source>
</evidence>
<feature type="compositionally biased region" description="Low complexity" evidence="12">
    <location>
        <begin position="194"/>
        <end position="206"/>
    </location>
</feature>
<dbReference type="InterPro" id="IPR011047">
    <property type="entry name" value="Quinoprotein_ADH-like_sf"/>
</dbReference>
<evidence type="ECO:0000256" key="7">
    <source>
        <dbReference type="ARBA" id="ARBA00022892"/>
    </source>
</evidence>
<dbReference type="SMART" id="SM00320">
    <property type="entry name" value="WD40"/>
    <property type="match status" value="2"/>
</dbReference>
<evidence type="ECO:0000256" key="10">
    <source>
        <dbReference type="ARBA" id="ARBA00023136"/>
    </source>
</evidence>
<evidence type="ECO:0000256" key="11">
    <source>
        <dbReference type="PROSITE-ProRule" id="PRU00221"/>
    </source>
</evidence>
<keyword evidence="9 13" id="KW-1133">Transmembrane helix</keyword>
<keyword evidence="5" id="KW-0677">Repeat</keyword>
<evidence type="ECO:0000313" key="14">
    <source>
        <dbReference type="EMBL" id="GLB33644.1"/>
    </source>
</evidence>
<dbReference type="GO" id="GO:0006888">
    <property type="term" value="P:endoplasmic reticulum to Golgi vesicle-mediated transport"/>
    <property type="evidence" value="ECO:0007669"/>
    <property type="project" value="TreeGrafter"/>
</dbReference>
<dbReference type="AlphaFoldDB" id="A0A9P3PDT2"/>
<keyword evidence="10 13" id="KW-0472">Membrane</keyword>
<keyword evidence="8" id="KW-0653">Protein transport</keyword>
<dbReference type="Pfam" id="PF00400">
    <property type="entry name" value="WD40"/>
    <property type="match status" value="1"/>
</dbReference>
<feature type="region of interest" description="Disordered" evidence="12">
    <location>
        <begin position="194"/>
        <end position="228"/>
    </location>
</feature>
<keyword evidence="6" id="KW-0256">Endoplasmic reticulum</keyword>
<dbReference type="PROSITE" id="PS50082">
    <property type="entry name" value="WD_REPEATS_2"/>
    <property type="match status" value="1"/>
</dbReference>
<dbReference type="InterPro" id="IPR001680">
    <property type="entry name" value="WD40_rpt"/>
</dbReference>
<feature type="repeat" description="WD" evidence="11">
    <location>
        <begin position="341"/>
        <end position="371"/>
    </location>
</feature>
<dbReference type="GO" id="GO:0005085">
    <property type="term" value="F:guanyl-nucleotide exchange factor activity"/>
    <property type="evidence" value="ECO:0007669"/>
    <property type="project" value="InterPro"/>
</dbReference>
<protein>
    <submittedName>
        <fullName evidence="14">WD40 repeats containing protein</fullName>
    </submittedName>
</protein>
<dbReference type="PROSITE" id="PS50294">
    <property type="entry name" value="WD_REPEATS_REGION"/>
    <property type="match status" value="1"/>
</dbReference>
<evidence type="ECO:0000256" key="13">
    <source>
        <dbReference type="SAM" id="Phobius"/>
    </source>
</evidence>
<keyword evidence="15" id="KW-1185">Reference proteome</keyword>
<proteinExistence type="predicted"/>
<comment type="subcellular location">
    <subcellularLocation>
        <location evidence="1">Endoplasmic reticulum membrane</location>
        <topology evidence="1">Single-pass type II membrane protein</topology>
    </subcellularLocation>
</comment>
<keyword evidence="3 11" id="KW-0853">WD repeat</keyword>
<gene>
    <name evidence="14" type="ORF">LshimejAT787_0105280</name>
</gene>
<dbReference type="GO" id="GO:0015031">
    <property type="term" value="P:protein transport"/>
    <property type="evidence" value="ECO:0007669"/>
    <property type="project" value="UniProtKB-KW"/>
</dbReference>
<dbReference type="GO" id="GO:0005789">
    <property type="term" value="C:endoplasmic reticulum membrane"/>
    <property type="evidence" value="ECO:0007669"/>
    <property type="project" value="UniProtKB-SubCell"/>
</dbReference>
<dbReference type="EMBL" id="BRPK01000001">
    <property type="protein sequence ID" value="GLB33644.1"/>
    <property type="molecule type" value="Genomic_DNA"/>
</dbReference>
<dbReference type="Gene3D" id="2.130.10.10">
    <property type="entry name" value="YVTN repeat-like/Quinoprotein amine dehydrogenase"/>
    <property type="match status" value="2"/>
</dbReference>
<dbReference type="PANTHER" id="PTHR23284:SF0">
    <property type="entry name" value="PROLACTIN REGULATORY ELEMENT-BINDING PROTEIN"/>
    <property type="match status" value="1"/>
</dbReference>
<evidence type="ECO:0000256" key="9">
    <source>
        <dbReference type="ARBA" id="ARBA00022989"/>
    </source>
</evidence>
<evidence type="ECO:0000256" key="1">
    <source>
        <dbReference type="ARBA" id="ARBA00004648"/>
    </source>
</evidence>
<dbReference type="Proteomes" id="UP001063166">
    <property type="component" value="Unassembled WGS sequence"/>
</dbReference>
<dbReference type="InterPro" id="IPR045260">
    <property type="entry name" value="Sec12-like"/>
</dbReference>
<keyword evidence="7" id="KW-0931">ER-Golgi transport</keyword>
<evidence type="ECO:0000256" key="6">
    <source>
        <dbReference type="ARBA" id="ARBA00022824"/>
    </source>
</evidence>
<evidence type="ECO:0000256" key="3">
    <source>
        <dbReference type="ARBA" id="ARBA00022574"/>
    </source>
</evidence>
<evidence type="ECO:0000256" key="5">
    <source>
        <dbReference type="ARBA" id="ARBA00022737"/>
    </source>
</evidence>
<feature type="compositionally biased region" description="Basic residues" evidence="12">
    <location>
        <begin position="207"/>
        <end position="218"/>
    </location>
</feature>
<evidence type="ECO:0000256" key="2">
    <source>
        <dbReference type="ARBA" id="ARBA00022448"/>
    </source>
</evidence>
<sequence>MRTGHSPHAFPAFPVYSSSFLSENELVLGGGGGASRSGIKNKLRLYNVGPERSLELLDEFELEKGEDAPMSMAADAKSRTVVCGVNSTLDKLEKGENQNCRVLAVKEHKLGLLGTQGTLPAGDLDDYQKVTVLSPDGALLAVAGGHDLSLLSYPSLSPVAKPIHTENEIYDATFSGTTLVVATTLDLLVYALPTSTESPQTPSPTKSRGKSKGKKAKSTKQPPGPSTLELLRTIGVPESAGGAGAGTFRSARYHPTNGDVLYSVINTSPPRTRKTKTPQRQAFVCKWNTKTWMVEKTRKVGDRGLTCFDVSADGKFLGFGSSDLTIGLLDANTFSPIVTILKAHEFPPTTIAFSPTSSLLVSGSADNSVRIVSVPQSLGNGGSWAIIFLIITTLLVILLAALAQKYLSGMQ</sequence>
<organism evidence="14 15">
    <name type="scientific">Lyophyllum shimeji</name>
    <name type="common">Hon-shimeji</name>
    <name type="synonym">Tricholoma shimeji</name>
    <dbReference type="NCBI Taxonomy" id="47721"/>
    <lineage>
        <taxon>Eukaryota</taxon>
        <taxon>Fungi</taxon>
        <taxon>Dikarya</taxon>
        <taxon>Basidiomycota</taxon>
        <taxon>Agaricomycotina</taxon>
        <taxon>Agaricomycetes</taxon>
        <taxon>Agaricomycetidae</taxon>
        <taxon>Agaricales</taxon>
        <taxon>Tricholomatineae</taxon>
        <taxon>Lyophyllaceae</taxon>
        <taxon>Lyophyllum</taxon>
    </lineage>
</organism>
<keyword evidence="4 13" id="KW-0812">Transmembrane</keyword>
<evidence type="ECO:0000256" key="4">
    <source>
        <dbReference type="ARBA" id="ARBA00022692"/>
    </source>
</evidence>
<reference evidence="14" key="1">
    <citation type="submission" date="2022-07" db="EMBL/GenBank/DDBJ databases">
        <title>The genome of Lyophyllum shimeji provides insight into the initial evolution of ectomycorrhizal fungal genome.</title>
        <authorList>
            <person name="Kobayashi Y."/>
            <person name="Shibata T."/>
            <person name="Hirakawa H."/>
            <person name="Shigenobu S."/>
            <person name="Nishiyama T."/>
            <person name="Yamada A."/>
            <person name="Hasebe M."/>
            <person name="Kawaguchi M."/>
        </authorList>
    </citation>
    <scope>NUCLEOTIDE SEQUENCE</scope>
    <source>
        <strain evidence="14">AT787</strain>
    </source>
</reference>
<dbReference type="InterPro" id="IPR015943">
    <property type="entry name" value="WD40/YVTN_repeat-like_dom_sf"/>
</dbReference>
<feature type="transmembrane region" description="Helical" evidence="13">
    <location>
        <begin position="384"/>
        <end position="403"/>
    </location>
</feature>
<dbReference type="SUPFAM" id="SSF50998">
    <property type="entry name" value="Quinoprotein alcohol dehydrogenase-like"/>
    <property type="match status" value="1"/>
</dbReference>
<evidence type="ECO:0000256" key="12">
    <source>
        <dbReference type="SAM" id="MobiDB-lite"/>
    </source>
</evidence>
<dbReference type="OrthoDB" id="2013972at2759"/>
<keyword evidence="2" id="KW-0813">Transport</keyword>
<dbReference type="PANTHER" id="PTHR23284">
    <property type="entry name" value="PROLACTIN REGULATORY ELEMENT BINDING PROTEIN"/>
    <property type="match status" value="1"/>
</dbReference>